<dbReference type="AlphaFoldDB" id="A0A1D6JMC6"/>
<name>A0A1D6JMC6_MAIZE</name>
<gene>
    <name evidence="1" type="ORF">ZEAMMB73_Zm00001d027470</name>
</gene>
<dbReference type="EMBL" id="CM007647">
    <property type="protein sequence ID" value="ONL93222.1"/>
    <property type="molecule type" value="Genomic_DNA"/>
</dbReference>
<accession>A0A1D6JMC6</accession>
<protein>
    <submittedName>
        <fullName evidence="1">Uncharacterized protein</fullName>
    </submittedName>
</protein>
<sequence length="241" mass="26816">MYGKVLGHVCYHIIAAGLNGYMAIVTNLNSPVGTTSLEPSGCCGRIFITVDGFVVLPQVIWLTFVPFIHNSLLHGIISGSLAVADVAMIGRWMLCGCIQPRELLFDVGAWAAVLATPHQGGGMEILNMGWRADSGLFAVARWWALPQYRNSHITEDFEEVQEEAWAACGSNVLHKTINKGKSWMHDKAVATNLYSVKQRRRVASGSWLNDQTSYVYLCTTNDICYYYYHKRLPTVLAFSHL</sequence>
<organism evidence="1">
    <name type="scientific">Zea mays</name>
    <name type="common">Maize</name>
    <dbReference type="NCBI Taxonomy" id="4577"/>
    <lineage>
        <taxon>Eukaryota</taxon>
        <taxon>Viridiplantae</taxon>
        <taxon>Streptophyta</taxon>
        <taxon>Embryophyta</taxon>
        <taxon>Tracheophyta</taxon>
        <taxon>Spermatophyta</taxon>
        <taxon>Magnoliopsida</taxon>
        <taxon>Liliopsida</taxon>
        <taxon>Poales</taxon>
        <taxon>Poaceae</taxon>
        <taxon>PACMAD clade</taxon>
        <taxon>Panicoideae</taxon>
        <taxon>Andropogonodae</taxon>
        <taxon>Andropogoneae</taxon>
        <taxon>Tripsacinae</taxon>
        <taxon>Zea</taxon>
    </lineage>
</organism>
<reference evidence="1" key="1">
    <citation type="submission" date="2015-12" db="EMBL/GenBank/DDBJ databases">
        <title>Update maize B73 reference genome by single molecule sequencing technologies.</title>
        <authorList>
            <consortium name="Maize Genome Sequencing Project"/>
            <person name="Ware D."/>
        </authorList>
    </citation>
    <scope>NUCLEOTIDE SEQUENCE [LARGE SCALE GENOMIC DNA]</scope>
    <source>
        <tissue evidence="1">Seedling</tissue>
    </source>
</reference>
<evidence type="ECO:0000313" key="1">
    <source>
        <dbReference type="EMBL" id="ONL93222.1"/>
    </source>
</evidence>
<proteinExistence type="predicted"/>